<dbReference type="GO" id="GO:0004497">
    <property type="term" value="F:monooxygenase activity"/>
    <property type="evidence" value="ECO:0007669"/>
    <property type="project" value="UniProtKB-KW"/>
</dbReference>
<dbReference type="PROSITE" id="PS51725">
    <property type="entry name" value="ABM"/>
    <property type="match status" value="1"/>
</dbReference>
<name>A0AAJ1AJ52_9BACT</name>
<dbReference type="AlphaFoldDB" id="A0AAJ1AJ52"/>
<dbReference type="InterPro" id="IPR050744">
    <property type="entry name" value="AI-2_Isomerase_LsrG"/>
</dbReference>
<dbReference type="PANTHER" id="PTHR33336:SF15">
    <property type="entry name" value="ABM DOMAIN-CONTAINING PROTEIN"/>
    <property type="match status" value="1"/>
</dbReference>
<feature type="domain" description="ABM" evidence="1">
    <location>
        <begin position="6"/>
        <end position="98"/>
    </location>
</feature>
<dbReference type="EMBL" id="JAIOIU010000058">
    <property type="protein sequence ID" value="MBZ0159490.1"/>
    <property type="molecule type" value="Genomic_DNA"/>
</dbReference>
<proteinExistence type="predicted"/>
<dbReference type="Pfam" id="PF03992">
    <property type="entry name" value="ABM"/>
    <property type="match status" value="1"/>
</dbReference>
<dbReference type="InterPro" id="IPR007138">
    <property type="entry name" value="ABM_dom"/>
</dbReference>
<dbReference type="InterPro" id="IPR011008">
    <property type="entry name" value="Dimeric_a/b-barrel"/>
</dbReference>
<evidence type="ECO:0000313" key="3">
    <source>
        <dbReference type="Proteomes" id="UP001197609"/>
    </source>
</evidence>
<organism evidence="2 3">
    <name type="scientific">Candidatus Methylomirabilis tolerans</name>
    <dbReference type="NCBI Taxonomy" id="3123416"/>
    <lineage>
        <taxon>Bacteria</taxon>
        <taxon>Candidatus Methylomirabilota</taxon>
        <taxon>Candidatus Methylomirabilia</taxon>
        <taxon>Candidatus Methylomirabilales</taxon>
        <taxon>Candidatus Methylomirabilaceae</taxon>
        <taxon>Candidatus Methylomirabilis</taxon>
    </lineage>
</organism>
<evidence type="ECO:0000313" key="2">
    <source>
        <dbReference type="EMBL" id="MBZ0159490.1"/>
    </source>
</evidence>
<dbReference type="Gene3D" id="3.30.70.100">
    <property type="match status" value="1"/>
</dbReference>
<keyword evidence="2" id="KW-0503">Monooxygenase</keyword>
<protein>
    <submittedName>
        <fullName evidence="2">Antibiotic biosynthesis monooxygenase</fullName>
    </submittedName>
</protein>
<reference evidence="2 3" key="1">
    <citation type="journal article" date="2021" name="bioRxiv">
        <title>Unraveling nitrogen, sulfur and carbon metabolic pathways and microbial community transcriptional responses to substrate deprivation and toxicity stresses in a bioreactor mimicking anoxic brackish coastal sediment conditions.</title>
        <authorList>
            <person name="Martins P.D."/>
            <person name="Echeveste M.J."/>
            <person name="Arshad A."/>
            <person name="Kurth J."/>
            <person name="Ouboter H."/>
            <person name="Jetten M.S.M."/>
            <person name="Welte C.U."/>
        </authorList>
    </citation>
    <scope>NUCLEOTIDE SEQUENCE [LARGE SCALE GENOMIC DNA]</scope>
    <source>
        <strain evidence="2">MAG_38</strain>
    </source>
</reference>
<dbReference type="Proteomes" id="UP001197609">
    <property type="component" value="Unassembled WGS sequence"/>
</dbReference>
<dbReference type="SUPFAM" id="SSF54909">
    <property type="entry name" value="Dimeric alpha+beta barrel"/>
    <property type="match status" value="1"/>
</dbReference>
<comment type="caution">
    <text evidence="2">The sequence shown here is derived from an EMBL/GenBank/DDBJ whole genome shotgun (WGS) entry which is preliminary data.</text>
</comment>
<evidence type="ECO:0000259" key="1">
    <source>
        <dbReference type="PROSITE" id="PS51725"/>
    </source>
</evidence>
<keyword evidence="2" id="KW-0560">Oxidoreductase</keyword>
<gene>
    <name evidence="2" type="ORF">K8G79_05070</name>
</gene>
<accession>A0AAJ1AJ52</accession>
<dbReference type="PANTHER" id="PTHR33336">
    <property type="entry name" value="QUINOL MONOOXYGENASE YGIN-RELATED"/>
    <property type="match status" value="1"/>
</dbReference>
<sequence>MSDNGVRVVARIVARPGKVEELRALLQGLVEPTHREPGCVTYELLQNKTDSTDFTFVEEWRSEADLDAHLQSPHLQHARVRLPELAAADPDIRRYTVVG</sequence>